<reference evidence="10" key="1">
    <citation type="submission" date="2025-08" db="UniProtKB">
        <authorList>
            <consortium name="RefSeq"/>
        </authorList>
    </citation>
    <scope>IDENTIFICATION</scope>
    <source>
        <tissue evidence="10">Testes</tissue>
    </source>
</reference>
<feature type="region of interest" description="Disordered" evidence="7">
    <location>
        <begin position="205"/>
        <end position="290"/>
    </location>
</feature>
<dbReference type="SMART" id="SM00576">
    <property type="entry name" value="BTP"/>
    <property type="match status" value="1"/>
</dbReference>
<dbReference type="CDD" id="cd08049">
    <property type="entry name" value="TAF8"/>
    <property type="match status" value="1"/>
</dbReference>
<feature type="compositionally biased region" description="Polar residues" evidence="7">
    <location>
        <begin position="249"/>
        <end position="265"/>
    </location>
</feature>
<dbReference type="InterPro" id="IPR019473">
    <property type="entry name" value="TFIID_su8_C"/>
</dbReference>
<evidence type="ECO:0000256" key="2">
    <source>
        <dbReference type="ARBA" id="ARBA00008767"/>
    </source>
</evidence>
<dbReference type="InterPro" id="IPR009072">
    <property type="entry name" value="Histone-fold"/>
</dbReference>
<dbReference type="Proteomes" id="UP000694865">
    <property type="component" value="Unplaced"/>
</dbReference>
<evidence type="ECO:0000256" key="4">
    <source>
        <dbReference type="ARBA" id="ARBA00023015"/>
    </source>
</evidence>
<keyword evidence="5" id="KW-0804">Transcription</keyword>
<feature type="domain" description="Bromodomain associated" evidence="8">
    <location>
        <begin position="10"/>
        <end position="86"/>
    </location>
</feature>
<keyword evidence="6" id="KW-0539">Nucleus</keyword>
<organism evidence="9 10">
    <name type="scientific">Saccoglossus kowalevskii</name>
    <name type="common">Acorn worm</name>
    <dbReference type="NCBI Taxonomy" id="10224"/>
    <lineage>
        <taxon>Eukaryota</taxon>
        <taxon>Metazoa</taxon>
        <taxon>Hemichordata</taxon>
        <taxon>Enteropneusta</taxon>
        <taxon>Harrimaniidae</taxon>
        <taxon>Saccoglossus</taxon>
    </lineage>
</organism>
<evidence type="ECO:0000256" key="3">
    <source>
        <dbReference type="ARBA" id="ARBA00017307"/>
    </source>
</evidence>
<dbReference type="Pfam" id="PF07524">
    <property type="entry name" value="Bromo_TP"/>
    <property type="match status" value="1"/>
</dbReference>
<feature type="compositionally biased region" description="Acidic residues" evidence="7">
    <location>
        <begin position="216"/>
        <end position="225"/>
    </location>
</feature>
<evidence type="ECO:0000313" key="10">
    <source>
        <dbReference type="RefSeq" id="XP_002732682.1"/>
    </source>
</evidence>
<dbReference type="CDD" id="cd22918">
    <property type="entry name" value="HFD_TAF8"/>
    <property type="match status" value="1"/>
</dbReference>
<dbReference type="PANTHER" id="PTHR46469:SF1">
    <property type="entry name" value="TRANSCRIPTION INITIATION FACTOR TFIID SUBUNIT 8"/>
    <property type="match status" value="1"/>
</dbReference>
<accession>A0ABM0GLP2</accession>
<dbReference type="RefSeq" id="XP_002732682.1">
    <property type="nucleotide sequence ID" value="XM_002732636.2"/>
</dbReference>
<gene>
    <name evidence="10" type="primary">LOC100374865</name>
</gene>
<comment type="subcellular location">
    <subcellularLocation>
        <location evidence="1">Nucleus</location>
    </subcellularLocation>
</comment>
<evidence type="ECO:0000256" key="7">
    <source>
        <dbReference type="SAM" id="MobiDB-lite"/>
    </source>
</evidence>
<proteinExistence type="inferred from homology"/>
<dbReference type="InterPro" id="IPR006565">
    <property type="entry name" value="BTP"/>
</dbReference>
<dbReference type="Pfam" id="PF10406">
    <property type="entry name" value="TAF8_C"/>
    <property type="match status" value="1"/>
</dbReference>
<sequence length="290" mass="32490">MTSTGNSSLCAARRKAVSTCVAALCCDVGFHEADKIALETLTEMIQSYITELGRSAQTYCELSGRTEPMLNDVAVSLIEMGTDLAALTMHAKKSQRVLIQPQEQMRPPVTPRILQAGEKKPHPSHIPDYLPSFPDPHTYIKTPSYRRPETEYQAIREQAASQRRDVERALTRFVAKTGETHTLFPDDSSMFPLIACTPPIVPYLDALLPPEHESDSMDDDPSEQTDSDKQTDSQDNDTQDEKENKEDNNSQNNVDGSQSSSQQNTERTEAVIDNPYLRPVKKPKVRRKLK</sequence>
<name>A0ABM0GLP2_SACKO</name>
<dbReference type="Gene3D" id="1.10.20.10">
    <property type="entry name" value="Histone, subunit A"/>
    <property type="match status" value="1"/>
</dbReference>
<keyword evidence="9" id="KW-1185">Reference proteome</keyword>
<evidence type="ECO:0000256" key="1">
    <source>
        <dbReference type="ARBA" id="ARBA00004123"/>
    </source>
</evidence>
<evidence type="ECO:0000256" key="6">
    <source>
        <dbReference type="ARBA" id="ARBA00023242"/>
    </source>
</evidence>
<evidence type="ECO:0000259" key="8">
    <source>
        <dbReference type="SMART" id="SM00576"/>
    </source>
</evidence>
<evidence type="ECO:0000256" key="5">
    <source>
        <dbReference type="ARBA" id="ARBA00023163"/>
    </source>
</evidence>
<keyword evidence="4" id="KW-0805">Transcription regulation</keyword>
<dbReference type="InterPro" id="IPR037818">
    <property type="entry name" value="TAF8"/>
</dbReference>
<protein>
    <recommendedName>
        <fullName evidence="3">Transcription initiation factor TFIID subunit 8</fullName>
    </recommendedName>
</protein>
<feature type="compositionally biased region" description="Basic and acidic residues" evidence="7">
    <location>
        <begin position="239"/>
        <end position="248"/>
    </location>
</feature>
<dbReference type="GeneID" id="100374865"/>
<feature type="compositionally biased region" description="Basic residues" evidence="7">
    <location>
        <begin position="279"/>
        <end position="290"/>
    </location>
</feature>
<evidence type="ECO:0000313" key="9">
    <source>
        <dbReference type="Proteomes" id="UP000694865"/>
    </source>
</evidence>
<comment type="similarity">
    <text evidence="2">Belongs to the TAF8 family.</text>
</comment>
<dbReference type="PANTHER" id="PTHR46469">
    <property type="entry name" value="TRANSCRIPTION INITIATION FACTOR TFIID SUBUNIT 8"/>
    <property type="match status" value="1"/>
</dbReference>